<feature type="compositionally biased region" description="Basic and acidic residues" evidence="1">
    <location>
        <begin position="190"/>
        <end position="204"/>
    </location>
</feature>
<dbReference type="CDD" id="cd13299">
    <property type="entry name" value="PH2_PH_fungal"/>
    <property type="match status" value="1"/>
</dbReference>
<feature type="domain" description="PH" evidence="2">
    <location>
        <begin position="65"/>
        <end position="166"/>
    </location>
</feature>
<dbReference type="Gene3D" id="2.30.29.30">
    <property type="entry name" value="Pleckstrin-homology domain (PH domain)/Phosphotyrosine-binding domain (PTB)"/>
    <property type="match status" value="2"/>
</dbReference>
<gene>
    <name evidence="3" type="ORF">AOCH_000743</name>
</gene>
<evidence type="ECO:0000313" key="4">
    <source>
        <dbReference type="Proteomes" id="UP000034947"/>
    </source>
</evidence>
<dbReference type="InterPro" id="IPR011993">
    <property type="entry name" value="PH-like_dom_sf"/>
</dbReference>
<dbReference type="OrthoDB" id="2157866at2759"/>
<dbReference type="CDD" id="cd13298">
    <property type="entry name" value="PH1_PH_fungal"/>
    <property type="match status" value="1"/>
</dbReference>
<dbReference type="VEuPathDB" id="FungiDB:P175DRAFT_0472907"/>
<dbReference type="InterPro" id="IPR001849">
    <property type="entry name" value="PH_domain"/>
</dbReference>
<dbReference type="Proteomes" id="UP000034947">
    <property type="component" value="Unassembled WGS sequence"/>
</dbReference>
<accession>A0A0F8TZJ0</accession>
<keyword evidence="4" id="KW-1185">Reference proteome</keyword>
<evidence type="ECO:0000256" key="1">
    <source>
        <dbReference type="SAM" id="MobiDB-lite"/>
    </source>
</evidence>
<reference evidence="3 4" key="1">
    <citation type="submission" date="2015-02" db="EMBL/GenBank/DDBJ databases">
        <title>Draft Genome Sequences of Two Closely-Related Aflatoxigenic Aspergillus Species Obtained from the Cote d'Ivoire.</title>
        <authorList>
            <person name="Moore G.G."/>
            <person name="Beltz S.B."/>
            <person name="Mack B.M."/>
        </authorList>
    </citation>
    <scope>NUCLEOTIDE SEQUENCE [LARGE SCALE GENOMIC DNA]</scope>
    <source>
        <strain evidence="3 4">SRRC1432</strain>
    </source>
</reference>
<dbReference type="PANTHER" id="PTHR14336:SF8">
    <property type="entry name" value="PROTEIN OPY1"/>
    <property type="match status" value="1"/>
</dbReference>
<organism evidence="3 4">
    <name type="scientific">Aspergillus ochraceoroseus</name>
    <dbReference type="NCBI Taxonomy" id="138278"/>
    <lineage>
        <taxon>Eukaryota</taxon>
        <taxon>Fungi</taxon>
        <taxon>Dikarya</taxon>
        <taxon>Ascomycota</taxon>
        <taxon>Pezizomycotina</taxon>
        <taxon>Eurotiomycetes</taxon>
        <taxon>Eurotiomycetidae</taxon>
        <taxon>Eurotiales</taxon>
        <taxon>Aspergillaceae</taxon>
        <taxon>Aspergillus</taxon>
        <taxon>Aspergillus subgen. Nidulantes</taxon>
    </lineage>
</organism>
<dbReference type="Pfam" id="PF00169">
    <property type="entry name" value="PH"/>
    <property type="match status" value="2"/>
</dbReference>
<dbReference type="PROSITE" id="PS50003">
    <property type="entry name" value="PH_DOMAIN"/>
    <property type="match status" value="2"/>
</dbReference>
<feature type="domain" description="PH" evidence="2">
    <location>
        <begin position="287"/>
        <end position="386"/>
    </location>
</feature>
<name>A0A0F8TZJ0_9EURO</name>
<dbReference type="InterPro" id="IPR051707">
    <property type="entry name" value="PI-Interact_SigTrans_Reg"/>
</dbReference>
<feature type="region of interest" description="Disordered" evidence="1">
    <location>
        <begin position="177"/>
        <end position="280"/>
    </location>
</feature>
<sequence>MNQTITAPLALEGPAKTPAIQLPDGTIQHSSFLSPNQQSAAFRNGHVNLDTFSPVNENGSFEFDRVLKSKKVCRRVKLKHVFRAFWKPAYLVLRPNLLSVYKDEEATRLRASITLSEVTAVAPIKSPRSTRQYVFGIFTPSKNYRFQASSDKDMEDWIERIRAETRIDEDEEAFLALSKRQGAPSPNRQRIYDTTDHSDIETRGRASSPEFGRDLASNRRSRRLASPHDYSANDVTSYSEWSDGPGSNTSIHLKSRHSIQNLSSSAPASQQSNGRNHDAGVLRDPERVMCNGYLQCLKIKGGVRHWKRLWVVLRPKSLAFYKDDQEYSAIRIIPMSQVLDATEVDPVSRSKKFCLQVIAEEKIYRLCTPDEESLAKWLGSLKSILVARKKFEHAPGSGTIPRE</sequence>
<evidence type="ECO:0000259" key="2">
    <source>
        <dbReference type="PROSITE" id="PS50003"/>
    </source>
</evidence>
<comment type="caution">
    <text evidence="3">The sequence shown here is derived from an EMBL/GenBank/DDBJ whole genome shotgun (WGS) entry which is preliminary data.</text>
</comment>
<dbReference type="EMBL" id="JYKN01003402">
    <property type="protein sequence ID" value="KKK12733.1"/>
    <property type="molecule type" value="Genomic_DNA"/>
</dbReference>
<dbReference type="SMART" id="SM00233">
    <property type="entry name" value="PH"/>
    <property type="match status" value="2"/>
</dbReference>
<feature type="compositionally biased region" description="Polar residues" evidence="1">
    <location>
        <begin position="233"/>
        <end position="274"/>
    </location>
</feature>
<protein>
    <submittedName>
        <fullName evidence="3">PH domain protein</fullName>
    </submittedName>
</protein>
<dbReference type="AlphaFoldDB" id="A0A0F8TZJ0"/>
<evidence type="ECO:0000313" key="3">
    <source>
        <dbReference type="EMBL" id="KKK12733.1"/>
    </source>
</evidence>
<dbReference type="SUPFAM" id="SSF50729">
    <property type="entry name" value="PH domain-like"/>
    <property type="match status" value="2"/>
</dbReference>
<dbReference type="PANTHER" id="PTHR14336">
    <property type="entry name" value="TANDEM PH DOMAIN CONTAINING PROTEIN"/>
    <property type="match status" value="1"/>
</dbReference>
<proteinExistence type="predicted"/>